<dbReference type="InterPro" id="IPR041491">
    <property type="entry name" value="TRPM_SLOG"/>
</dbReference>
<dbReference type="PANTHER" id="PTHR13800">
    <property type="entry name" value="TRANSIENT RECEPTOR POTENTIAL CATION CHANNEL, SUBFAMILY M, MEMBER 6"/>
    <property type="match status" value="1"/>
</dbReference>
<evidence type="ECO:0000259" key="3">
    <source>
        <dbReference type="Pfam" id="PF18139"/>
    </source>
</evidence>
<dbReference type="Proteomes" id="UP000663862">
    <property type="component" value="Unassembled WGS sequence"/>
</dbReference>
<evidence type="ECO:0000313" key="5">
    <source>
        <dbReference type="Proteomes" id="UP000663862"/>
    </source>
</evidence>
<sequence length="337" mass="38319">MCIIGDAKYFKLNERLEREFIKGIIQAALKAGFRTSVVQLVGEAIHDHKVTNPQSHITTIGCSKCGTTRNREALISAFWILLKTMGPKLVMIHKMTIDLLFFTYIILIVMIAYGVASRTMNSYATIDPLTFDGRSVFRNIICPTYYLLDGNIDSELQKLDANSGNNTTIATHILLAFHMLFVNILLINLIIVMFRFTFESVQTQTDLVWRYERYSLIQIIGANREVDKDWSAFESYATNHYARSLVTNQSLSTSALESSKLRQEIQSHLETTNQSSISHSDINTITEEMTSVRKAVLDLHEQVHAMERVKMTKESKPRLKSTITTDDTHVIDGQPFL</sequence>
<keyword evidence="2" id="KW-0472">Membrane</keyword>
<dbReference type="PANTHER" id="PTHR13800:SF12">
    <property type="entry name" value="TRANSIENT RECEPTOR POTENTIAL CATION CHANNEL SUBFAMILY M MEMBER-LIKE 2"/>
    <property type="match status" value="1"/>
</dbReference>
<reference evidence="4" key="1">
    <citation type="submission" date="2021-02" db="EMBL/GenBank/DDBJ databases">
        <authorList>
            <person name="Nowell W R."/>
        </authorList>
    </citation>
    <scope>NUCLEOTIDE SEQUENCE</scope>
</reference>
<evidence type="ECO:0000256" key="1">
    <source>
        <dbReference type="SAM" id="MobiDB-lite"/>
    </source>
</evidence>
<dbReference type="GO" id="GO:0005886">
    <property type="term" value="C:plasma membrane"/>
    <property type="evidence" value="ECO:0007669"/>
    <property type="project" value="TreeGrafter"/>
</dbReference>
<evidence type="ECO:0000313" key="4">
    <source>
        <dbReference type="EMBL" id="CAF4550660.1"/>
    </source>
</evidence>
<dbReference type="Pfam" id="PF18139">
    <property type="entry name" value="LSDAT_euk"/>
    <property type="match status" value="1"/>
</dbReference>
<gene>
    <name evidence="4" type="ORF">TSG867_LOCUS24631</name>
</gene>
<feature type="transmembrane region" description="Helical" evidence="2">
    <location>
        <begin position="169"/>
        <end position="194"/>
    </location>
</feature>
<dbReference type="InterPro" id="IPR050927">
    <property type="entry name" value="TRPM"/>
</dbReference>
<keyword evidence="2" id="KW-0812">Transmembrane</keyword>
<keyword evidence="2" id="KW-1133">Transmembrane helix</keyword>
<organism evidence="4 5">
    <name type="scientific">Rotaria socialis</name>
    <dbReference type="NCBI Taxonomy" id="392032"/>
    <lineage>
        <taxon>Eukaryota</taxon>
        <taxon>Metazoa</taxon>
        <taxon>Spiralia</taxon>
        <taxon>Gnathifera</taxon>
        <taxon>Rotifera</taxon>
        <taxon>Eurotatoria</taxon>
        <taxon>Bdelloidea</taxon>
        <taxon>Philodinida</taxon>
        <taxon>Philodinidae</taxon>
        <taxon>Rotaria</taxon>
    </lineage>
</organism>
<dbReference type="AlphaFoldDB" id="A0A820YIL6"/>
<dbReference type="EMBL" id="CAJOBQ010002282">
    <property type="protein sequence ID" value="CAF4550660.1"/>
    <property type="molecule type" value="Genomic_DNA"/>
</dbReference>
<dbReference type="GO" id="GO:0099604">
    <property type="term" value="F:ligand-gated calcium channel activity"/>
    <property type="evidence" value="ECO:0007669"/>
    <property type="project" value="TreeGrafter"/>
</dbReference>
<feature type="domain" description="TRPM SLOG" evidence="3">
    <location>
        <begin position="2"/>
        <end position="76"/>
    </location>
</feature>
<evidence type="ECO:0000256" key="2">
    <source>
        <dbReference type="SAM" id="Phobius"/>
    </source>
</evidence>
<name>A0A820YIL6_9BILA</name>
<feature type="transmembrane region" description="Helical" evidence="2">
    <location>
        <begin position="95"/>
        <end position="116"/>
    </location>
</feature>
<feature type="region of interest" description="Disordered" evidence="1">
    <location>
        <begin position="313"/>
        <end position="337"/>
    </location>
</feature>
<proteinExistence type="predicted"/>
<accession>A0A820YIL6</accession>
<comment type="caution">
    <text evidence="4">The sequence shown here is derived from an EMBL/GenBank/DDBJ whole genome shotgun (WGS) entry which is preliminary data.</text>
</comment>
<protein>
    <recommendedName>
        <fullName evidence="3">TRPM SLOG domain-containing protein</fullName>
    </recommendedName>
</protein>